<evidence type="ECO:0000313" key="1">
    <source>
        <dbReference type="EMBL" id="ADB52178.1"/>
    </source>
</evidence>
<reference evidence="1 2" key="1">
    <citation type="journal article" date="2010" name="Stand. Genomic Sci.">
        <title>Complete genome sequence of Conexibacter woesei type strain (ID131577).</title>
        <authorList>
            <person name="Pukall R."/>
            <person name="Lapidus A."/>
            <person name="Glavina Del Rio T."/>
            <person name="Copeland A."/>
            <person name="Tice H."/>
            <person name="Cheng J.-F."/>
            <person name="Lucas S."/>
            <person name="Chen F."/>
            <person name="Nolan M."/>
            <person name="Bruce D."/>
            <person name="Goodwin L."/>
            <person name="Pitluck S."/>
            <person name="Mavromatis K."/>
            <person name="Ivanova N."/>
            <person name="Ovchinnikova G."/>
            <person name="Pati A."/>
            <person name="Chen A."/>
            <person name="Palaniappan K."/>
            <person name="Land M."/>
            <person name="Hauser L."/>
            <person name="Chang Y.-J."/>
            <person name="Jeffries C.D."/>
            <person name="Chain P."/>
            <person name="Meincke L."/>
            <person name="Sims D."/>
            <person name="Brettin T."/>
            <person name="Detter J.C."/>
            <person name="Rohde M."/>
            <person name="Goeker M."/>
            <person name="Bristow J."/>
            <person name="Eisen J.A."/>
            <person name="Markowitz V."/>
            <person name="Kyrpides N.C."/>
            <person name="Klenk H.-P."/>
            <person name="Hugenholtz P."/>
        </authorList>
    </citation>
    <scope>NUCLEOTIDE SEQUENCE [LARGE SCALE GENOMIC DNA]</scope>
    <source>
        <strain evidence="2">DSM 14684 / CIP 108061 / JCM 11494 / NBRC 100937 / ID131577</strain>
    </source>
</reference>
<accession>D3F1L5</accession>
<dbReference type="Proteomes" id="UP000008229">
    <property type="component" value="Chromosome"/>
</dbReference>
<organism evidence="1 2">
    <name type="scientific">Conexibacter woesei (strain DSM 14684 / CCUG 47730 / CIP 108061 / JCM 11494 / NBRC 100937 / ID131577)</name>
    <dbReference type="NCBI Taxonomy" id="469383"/>
    <lineage>
        <taxon>Bacteria</taxon>
        <taxon>Bacillati</taxon>
        <taxon>Actinomycetota</taxon>
        <taxon>Thermoleophilia</taxon>
        <taxon>Solirubrobacterales</taxon>
        <taxon>Conexibacteraceae</taxon>
        <taxon>Conexibacter</taxon>
    </lineage>
</organism>
<dbReference type="HOGENOM" id="CLU_2272597_0_0_11"/>
<evidence type="ECO:0000313" key="2">
    <source>
        <dbReference type="Proteomes" id="UP000008229"/>
    </source>
</evidence>
<protein>
    <submittedName>
        <fullName evidence="1">Uncharacterized protein</fullName>
    </submittedName>
</protein>
<dbReference type="RefSeq" id="WP_012935229.1">
    <property type="nucleotide sequence ID" value="NC_013739.1"/>
</dbReference>
<proteinExistence type="predicted"/>
<dbReference type="KEGG" id="cwo:Cwoe_3761"/>
<dbReference type="AlphaFoldDB" id="D3F1L5"/>
<dbReference type="STRING" id="469383.Cwoe_3761"/>
<keyword evidence="2" id="KW-1185">Reference proteome</keyword>
<name>D3F1L5_CONWI</name>
<gene>
    <name evidence="1" type="ordered locus">Cwoe_3761</name>
</gene>
<dbReference type="EMBL" id="CP001854">
    <property type="protein sequence ID" value="ADB52178.1"/>
    <property type="molecule type" value="Genomic_DNA"/>
</dbReference>
<sequence length="102" mass="11547">MAISHSAYEHEIELLPELAAAYARRAQRLGVDPESEGEIREALRRRRDVQAELRAESIDEPLFLRDADDPLNQRGLARLIDDGAGSWVDHVDVELATRDEMP</sequence>
<reference evidence="2" key="2">
    <citation type="submission" date="2010-01" db="EMBL/GenBank/DDBJ databases">
        <title>The complete genome of Conexibacter woesei DSM 14684.</title>
        <authorList>
            <consortium name="US DOE Joint Genome Institute (JGI-PGF)"/>
            <person name="Lucas S."/>
            <person name="Copeland A."/>
            <person name="Lapidus A."/>
            <person name="Glavina del Rio T."/>
            <person name="Dalin E."/>
            <person name="Tice H."/>
            <person name="Bruce D."/>
            <person name="Goodwin L."/>
            <person name="Pitluck S."/>
            <person name="Kyrpides N."/>
            <person name="Mavromatis K."/>
            <person name="Ivanova N."/>
            <person name="Mikhailova N."/>
            <person name="Chertkov O."/>
            <person name="Brettin T."/>
            <person name="Detter J.C."/>
            <person name="Han C."/>
            <person name="Larimer F."/>
            <person name="Land M."/>
            <person name="Hauser L."/>
            <person name="Markowitz V."/>
            <person name="Cheng J.-F."/>
            <person name="Hugenholtz P."/>
            <person name="Woyke T."/>
            <person name="Wu D."/>
            <person name="Pukall R."/>
            <person name="Steenblock K."/>
            <person name="Schneider S."/>
            <person name="Klenk H.-P."/>
            <person name="Eisen J.A."/>
        </authorList>
    </citation>
    <scope>NUCLEOTIDE SEQUENCE [LARGE SCALE GENOMIC DNA]</scope>
    <source>
        <strain evidence="2">DSM 14684 / CIP 108061 / JCM 11494 / NBRC 100937 / ID131577</strain>
    </source>
</reference>